<dbReference type="AlphaFoldDB" id="A0A151TLD6"/>
<evidence type="ECO:0000313" key="1">
    <source>
        <dbReference type="EMBL" id="KYP67858.1"/>
    </source>
</evidence>
<dbReference type="Gramene" id="C.cajan_23526.t">
    <property type="protein sequence ID" value="C.cajan_23526.t.cds1"/>
    <property type="gene ID" value="C.cajan_23526"/>
</dbReference>
<reference evidence="1 2" key="1">
    <citation type="journal article" date="2012" name="Nat. Biotechnol.">
        <title>Draft genome sequence of pigeonpea (Cajanus cajan), an orphan legume crop of resource-poor farmers.</title>
        <authorList>
            <person name="Varshney R.K."/>
            <person name="Chen W."/>
            <person name="Li Y."/>
            <person name="Bharti A.K."/>
            <person name="Saxena R.K."/>
            <person name="Schlueter J.A."/>
            <person name="Donoghue M.T."/>
            <person name="Azam S."/>
            <person name="Fan G."/>
            <person name="Whaley A.M."/>
            <person name="Farmer A.D."/>
            <person name="Sheridan J."/>
            <person name="Iwata A."/>
            <person name="Tuteja R."/>
            <person name="Penmetsa R.V."/>
            <person name="Wu W."/>
            <person name="Upadhyaya H.D."/>
            <person name="Yang S.P."/>
            <person name="Shah T."/>
            <person name="Saxena K.B."/>
            <person name="Michael T."/>
            <person name="McCombie W.R."/>
            <person name="Yang B."/>
            <person name="Zhang G."/>
            <person name="Yang H."/>
            <person name="Wang J."/>
            <person name="Spillane C."/>
            <person name="Cook D.R."/>
            <person name="May G.D."/>
            <person name="Xu X."/>
            <person name="Jackson S.A."/>
        </authorList>
    </citation>
    <scope>NUCLEOTIDE SEQUENCE [LARGE SCALE GENOMIC DNA]</scope>
    <source>
        <strain evidence="2">cv. Asha</strain>
    </source>
</reference>
<proteinExistence type="predicted"/>
<dbReference type="GO" id="GO:0048564">
    <property type="term" value="P:photosystem I assembly"/>
    <property type="evidence" value="ECO:0007669"/>
    <property type="project" value="InterPro"/>
</dbReference>
<dbReference type="InterPro" id="IPR040340">
    <property type="entry name" value="CEST/Y3IP1"/>
</dbReference>
<dbReference type="PANTHER" id="PTHR33672">
    <property type="entry name" value="YCF3-INTERACTING PROTEIN 1, CHLOROPLASTIC"/>
    <property type="match status" value="1"/>
</dbReference>
<organism evidence="1 2">
    <name type="scientific">Cajanus cajan</name>
    <name type="common">Pigeon pea</name>
    <name type="synonym">Cajanus indicus</name>
    <dbReference type="NCBI Taxonomy" id="3821"/>
    <lineage>
        <taxon>Eukaryota</taxon>
        <taxon>Viridiplantae</taxon>
        <taxon>Streptophyta</taxon>
        <taxon>Embryophyta</taxon>
        <taxon>Tracheophyta</taxon>
        <taxon>Spermatophyta</taxon>
        <taxon>Magnoliopsida</taxon>
        <taxon>eudicotyledons</taxon>
        <taxon>Gunneridae</taxon>
        <taxon>Pentapetalae</taxon>
        <taxon>rosids</taxon>
        <taxon>fabids</taxon>
        <taxon>Fabales</taxon>
        <taxon>Fabaceae</taxon>
        <taxon>Papilionoideae</taxon>
        <taxon>50 kb inversion clade</taxon>
        <taxon>NPAAA clade</taxon>
        <taxon>indigoferoid/millettioid clade</taxon>
        <taxon>Phaseoleae</taxon>
        <taxon>Cajanus</taxon>
    </lineage>
</organism>
<dbReference type="PANTHER" id="PTHR33672:SF24">
    <property type="entry name" value="OS01G0798600 PROTEIN"/>
    <property type="match status" value="1"/>
</dbReference>
<dbReference type="GO" id="GO:0080183">
    <property type="term" value="P:response to photooxidative stress"/>
    <property type="evidence" value="ECO:0007669"/>
    <property type="project" value="InterPro"/>
</dbReference>
<dbReference type="Proteomes" id="UP000075243">
    <property type="component" value="Chromosome 5"/>
</dbReference>
<dbReference type="GO" id="GO:0009535">
    <property type="term" value="C:chloroplast thylakoid membrane"/>
    <property type="evidence" value="ECO:0007669"/>
    <property type="project" value="InterPro"/>
</dbReference>
<gene>
    <name evidence="1" type="ORF">KK1_024213</name>
</gene>
<dbReference type="EMBL" id="CM003607">
    <property type="protein sequence ID" value="KYP67858.1"/>
    <property type="molecule type" value="Genomic_DNA"/>
</dbReference>
<evidence type="ECO:0000313" key="2">
    <source>
        <dbReference type="Proteomes" id="UP000075243"/>
    </source>
</evidence>
<sequence>MTYNYKLQEIPKSDRAKEEGFKCGALCMYLPGFGKTKPIKERKEETEMHAVKPVLSEPDSLEKFERRIHENEGDNSISSYFDLPSEFFKFSSHNA</sequence>
<keyword evidence="2" id="KW-1185">Reference proteome</keyword>
<protein>
    <submittedName>
        <fullName evidence="1">Uncharacterized protein</fullName>
    </submittedName>
</protein>
<accession>A0A151TLD6</accession>
<name>A0A151TLD6_CAJCA</name>